<dbReference type="Proteomes" id="UP000008144">
    <property type="component" value="Unassembled WGS sequence"/>
</dbReference>
<proteinExistence type="predicted"/>
<reference evidence="2" key="1">
    <citation type="journal article" date="2002" name="Science">
        <title>The draft genome of Ciona intestinalis: insights into chordate and vertebrate origins.</title>
        <authorList>
            <person name="Dehal P."/>
            <person name="Satou Y."/>
            <person name="Campbell R.K."/>
            <person name="Chapman J."/>
            <person name="Degnan B."/>
            <person name="De Tomaso A."/>
            <person name="Davidson B."/>
            <person name="Di Gregorio A."/>
            <person name="Gelpke M."/>
            <person name="Goodstein D.M."/>
            <person name="Harafuji N."/>
            <person name="Hastings K.E."/>
            <person name="Ho I."/>
            <person name="Hotta K."/>
            <person name="Huang W."/>
            <person name="Kawashima T."/>
            <person name="Lemaire P."/>
            <person name="Martinez D."/>
            <person name="Meinertzhagen I.A."/>
            <person name="Necula S."/>
            <person name="Nonaka M."/>
            <person name="Putnam N."/>
            <person name="Rash S."/>
            <person name="Saiga H."/>
            <person name="Satake M."/>
            <person name="Terry A."/>
            <person name="Yamada L."/>
            <person name="Wang H.G."/>
            <person name="Awazu S."/>
            <person name="Azumi K."/>
            <person name="Boore J."/>
            <person name="Branno M."/>
            <person name="Chin-Bow S."/>
            <person name="DeSantis R."/>
            <person name="Doyle S."/>
            <person name="Francino P."/>
            <person name="Keys D.N."/>
            <person name="Haga S."/>
            <person name="Hayashi H."/>
            <person name="Hino K."/>
            <person name="Imai K.S."/>
            <person name="Inaba K."/>
            <person name="Kano S."/>
            <person name="Kobayashi K."/>
            <person name="Kobayashi M."/>
            <person name="Lee B.I."/>
            <person name="Makabe K.W."/>
            <person name="Manohar C."/>
            <person name="Matassi G."/>
            <person name="Medina M."/>
            <person name="Mochizuki Y."/>
            <person name="Mount S."/>
            <person name="Morishita T."/>
            <person name="Miura S."/>
            <person name="Nakayama A."/>
            <person name="Nishizaka S."/>
            <person name="Nomoto H."/>
            <person name="Ohta F."/>
            <person name="Oishi K."/>
            <person name="Rigoutsos I."/>
            <person name="Sano M."/>
            <person name="Sasaki A."/>
            <person name="Sasakura Y."/>
            <person name="Shoguchi E."/>
            <person name="Shin-i T."/>
            <person name="Spagnuolo A."/>
            <person name="Stainier D."/>
            <person name="Suzuki M.M."/>
            <person name="Tassy O."/>
            <person name="Takatori N."/>
            <person name="Tokuoka M."/>
            <person name="Yagi K."/>
            <person name="Yoshizaki F."/>
            <person name="Wada S."/>
            <person name="Zhang C."/>
            <person name="Hyatt P.D."/>
            <person name="Larimer F."/>
            <person name="Detter C."/>
            <person name="Doggett N."/>
            <person name="Glavina T."/>
            <person name="Hawkins T."/>
            <person name="Richardson P."/>
            <person name="Lucas S."/>
            <person name="Kohara Y."/>
            <person name="Levine M."/>
            <person name="Satoh N."/>
            <person name="Rokhsar D.S."/>
        </authorList>
    </citation>
    <scope>NUCLEOTIDE SEQUENCE [LARGE SCALE GENOMIC DNA]</scope>
</reference>
<organism evidence="1 2">
    <name type="scientific">Ciona intestinalis</name>
    <name type="common">Transparent sea squirt</name>
    <name type="synonym">Ascidia intestinalis</name>
    <dbReference type="NCBI Taxonomy" id="7719"/>
    <lineage>
        <taxon>Eukaryota</taxon>
        <taxon>Metazoa</taxon>
        <taxon>Chordata</taxon>
        <taxon>Tunicata</taxon>
        <taxon>Ascidiacea</taxon>
        <taxon>Phlebobranchia</taxon>
        <taxon>Cionidae</taxon>
        <taxon>Ciona</taxon>
    </lineage>
</organism>
<evidence type="ECO:0000313" key="1">
    <source>
        <dbReference type="Ensembl" id="ENSCINP00000035060.1"/>
    </source>
</evidence>
<protein>
    <submittedName>
        <fullName evidence="1">Uncharacterized protein</fullName>
    </submittedName>
</protein>
<dbReference type="InParanoid" id="H2XZH6"/>
<dbReference type="Ensembl" id="ENSCINT00000034368.1">
    <property type="protein sequence ID" value="ENSCINP00000035060.1"/>
    <property type="gene ID" value="ENSCING00000024807.1"/>
</dbReference>
<reference evidence="1" key="3">
    <citation type="submission" date="2025-09" db="UniProtKB">
        <authorList>
            <consortium name="Ensembl"/>
        </authorList>
    </citation>
    <scope>IDENTIFICATION</scope>
</reference>
<name>H2XZH6_CIOIN</name>
<evidence type="ECO:0000313" key="2">
    <source>
        <dbReference type="Proteomes" id="UP000008144"/>
    </source>
</evidence>
<dbReference type="AlphaFoldDB" id="H2XZH6"/>
<dbReference type="HOGENOM" id="CLU_3129384_0_0_1"/>
<reference evidence="1" key="2">
    <citation type="submission" date="2025-08" db="UniProtKB">
        <authorList>
            <consortium name="Ensembl"/>
        </authorList>
    </citation>
    <scope>IDENTIFICATION</scope>
</reference>
<accession>H2XZH6</accession>
<sequence length="50" mass="5550">MLIRFQFKLRNLLQYSSHCLSSPSAHTTPGFPGMLNPVSCSSFPHSNISL</sequence>
<keyword evidence="2" id="KW-1185">Reference proteome</keyword>